<evidence type="ECO:0000256" key="1">
    <source>
        <dbReference type="ARBA" id="ARBA00006484"/>
    </source>
</evidence>
<feature type="compositionally biased region" description="Basic and acidic residues" evidence="3">
    <location>
        <begin position="28"/>
        <end position="39"/>
    </location>
</feature>
<comment type="similarity">
    <text evidence="1">Belongs to the short-chain dehydrogenases/reductases (SDR) family.</text>
</comment>
<dbReference type="RefSeq" id="WP_188164520.1">
    <property type="nucleotide sequence ID" value="NZ_JACVVX010000003.1"/>
</dbReference>
<evidence type="ECO:0000313" key="4">
    <source>
        <dbReference type="EMBL" id="MBD0415067.1"/>
    </source>
</evidence>
<evidence type="ECO:0000313" key="5">
    <source>
        <dbReference type="Proteomes" id="UP000643405"/>
    </source>
</evidence>
<dbReference type="PROSITE" id="PS00061">
    <property type="entry name" value="ADH_SHORT"/>
    <property type="match status" value="1"/>
</dbReference>
<dbReference type="GO" id="GO:0016614">
    <property type="term" value="F:oxidoreductase activity, acting on CH-OH group of donors"/>
    <property type="evidence" value="ECO:0007669"/>
    <property type="project" value="UniProtKB-ARBA"/>
</dbReference>
<dbReference type="InterPro" id="IPR002347">
    <property type="entry name" value="SDR_fam"/>
</dbReference>
<comment type="caution">
    <text evidence="4">The sequence shown here is derived from an EMBL/GenBank/DDBJ whole genome shotgun (WGS) entry which is preliminary data.</text>
</comment>
<dbReference type="FunFam" id="3.40.50.720:FF:000084">
    <property type="entry name" value="Short-chain dehydrogenase reductase"/>
    <property type="match status" value="1"/>
</dbReference>
<gene>
    <name evidence="4" type="ORF">ICI42_10415</name>
</gene>
<dbReference type="PANTHER" id="PTHR48107">
    <property type="entry name" value="NADPH-DEPENDENT ALDEHYDE REDUCTASE-LIKE PROTEIN, CHLOROPLASTIC-RELATED"/>
    <property type="match status" value="1"/>
</dbReference>
<protein>
    <submittedName>
        <fullName evidence="4">SDR family oxidoreductase</fullName>
    </submittedName>
</protein>
<proteinExistence type="inferred from homology"/>
<accession>A0A8J6PVK8</accession>
<dbReference type="SUPFAM" id="SSF51735">
    <property type="entry name" value="NAD(P)-binding Rossmann-fold domains"/>
    <property type="match status" value="1"/>
</dbReference>
<dbReference type="AlphaFoldDB" id="A0A8J6PVK8"/>
<organism evidence="4 5">
    <name type="scientific">Oryzicola mucosus</name>
    <dbReference type="NCBI Taxonomy" id="2767425"/>
    <lineage>
        <taxon>Bacteria</taxon>
        <taxon>Pseudomonadati</taxon>
        <taxon>Pseudomonadota</taxon>
        <taxon>Alphaproteobacteria</taxon>
        <taxon>Hyphomicrobiales</taxon>
        <taxon>Phyllobacteriaceae</taxon>
        <taxon>Oryzicola</taxon>
    </lineage>
</organism>
<sequence>MSETKHPKPPQPEQEQSPPGLTRLMEPVPDHGEKSYKGSGKLEGKVALITGADSGIGRAVAIAYAREGADILLSYLNEDEDAKETAKWVEEAGRRVVVMPGDIKSESHCQALVDAAVKQLGGLDILVNNAAFQRTYASIGDITAEEWDETFRTNIYAPFYLSKAAIPVMKAGASIINTTSIQSRQPSSHLLAYASTKGAVSNFTAGLAEMVADKGIRVNAVAPGPIWTPLIPSTMPPEKTTSFGKQTLIGRAGQPAELAGAYVLLASEAGSYMTGAIIPVTGGEIMI</sequence>
<keyword evidence="5" id="KW-1185">Reference proteome</keyword>
<feature type="region of interest" description="Disordered" evidence="3">
    <location>
        <begin position="1"/>
        <end position="39"/>
    </location>
</feature>
<keyword evidence="2" id="KW-0560">Oxidoreductase</keyword>
<evidence type="ECO:0000256" key="3">
    <source>
        <dbReference type="SAM" id="MobiDB-lite"/>
    </source>
</evidence>
<dbReference type="EMBL" id="JACVVX010000003">
    <property type="protein sequence ID" value="MBD0415067.1"/>
    <property type="molecule type" value="Genomic_DNA"/>
</dbReference>
<dbReference type="PRINTS" id="PR00080">
    <property type="entry name" value="SDRFAMILY"/>
</dbReference>
<dbReference type="PANTHER" id="PTHR48107:SF16">
    <property type="entry name" value="NADPH-DEPENDENT ALDEHYDE REDUCTASE 1, CHLOROPLASTIC"/>
    <property type="match status" value="1"/>
</dbReference>
<dbReference type="InterPro" id="IPR020904">
    <property type="entry name" value="Sc_DH/Rdtase_CS"/>
</dbReference>
<dbReference type="PRINTS" id="PR00081">
    <property type="entry name" value="GDHRDH"/>
</dbReference>
<name>A0A8J6PVK8_9HYPH</name>
<evidence type="ECO:0000256" key="2">
    <source>
        <dbReference type="ARBA" id="ARBA00023002"/>
    </source>
</evidence>
<reference evidence="4" key="1">
    <citation type="submission" date="2020-09" db="EMBL/GenBank/DDBJ databases">
        <title>Genome seq and assembly of Tianweitania sp.</title>
        <authorList>
            <person name="Chhetri G."/>
        </authorList>
    </citation>
    <scope>NUCLEOTIDE SEQUENCE</scope>
    <source>
        <strain evidence="4">Rool2</strain>
    </source>
</reference>
<dbReference type="Pfam" id="PF13561">
    <property type="entry name" value="adh_short_C2"/>
    <property type="match status" value="1"/>
</dbReference>
<dbReference type="InterPro" id="IPR036291">
    <property type="entry name" value="NAD(P)-bd_dom_sf"/>
</dbReference>
<dbReference type="CDD" id="cd05355">
    <property type="entry name" value="SDR_c1"/>
    <property type="match status" value="1"/>
</dbReference>
<dbReference type="Proteomes" id="UP000643405">
    <property type="component" value="Unassembled WGS sequence"/>
</dbReference>
<dbReference type="Gene3D" id="3.40.50.720">
    <property type="entry name" value="NAD(P)-binding Rossmann-like Domain"/>
    <property type="match status" value="1"/>
</dbReference>